<dbReference type="AlphaFoldDB" id="A0A4S8ZML1"/>
<dbReference type="EMBL" id="QZAO01000482">
    <property type="protein sequence ID" value="THW67340.1"/>
    <property type="molecule type" value="Genomic_DNA"/>
</dbReference>
<evidence type="ECO:0000313" key="4">
    <source>
        <dbReference type="Proteomes" id="UP000308802"/>
    </source>
</evidence>
<evidence type="ECO:0000313" key="3">
    <source>
        <dbReference type="EMBL" id="THW67340.1"/>
    </source>
</evidence>
<dbReference type="SUPFAM" id="SSF52743">
    <property type="entry name" value="Subtilisin-like"/>
    <property type="match status" value="1"/>
</dbReference>
<evidence type="ECO:0000256" key="1">
    <source>
        <dbReference type="PROSITE-ProRule" id="PRU01032"/>
    </source>
</evidence>
<comment type="caution">
    <text evidence="1">Lacks conserved residue(s) required for the propagation of feature annotation.</text>
</comment>
<dbReference type="GO" id="GO:0008240">
    <property type="term" value="F:tripeptidyl-peptidase activity"/>
    <property type="evidence" value="ECO:0007669"/>
    <property type="project" value="TreeGrafter"/>
</dbReference>
<sequence length="206" mass="21648">MISGDSGVGANRSCFLNSNTSHAMFFPSFLHLALGSQRFKPEIAVTRFGSGASFSNHFPIPAYQAPAVDKYIYNIGDLYAGLYNRTSRGYPDVAAQVNHDEGNVTTIGGTATSAHTFAAIIALVNDALIAAGKPALGFLNPWIYGRAFAALTDITIGSSIGCDTPEFPAAVGWNAVTGFGTPVIKAAPTIVLTPADQFTELAQAHY</sequence>
<name>A0A4S8ZML1_AURPU</name>
<accession>A0A4S8ZML1</accession>
<evidence type="ECO:0000259" key="2">
    <source>
        <dbReference type="PROSITE" id="PS51695"/>
    </source>
</evidence>
<dbReference type="PROSITE" id="PS51695">
    <property type="entry name" value="SEDOLISIN"/>
    <property type="match status" value="1"/>
</dbReference>
<feature type="domain" description="Peptidase S53" evidence="2">
    <location>
        <begin position="1"/>
        <end position="194"/>
    </location>
</feature>
<gene>
    <name evidence="3" type="ORF">D6D19_09159</name>
</gene>
<dbReference type="PANTHER" id="PTHR14218:SF39">
    <property type="entry name" value="PEPTIDASE S53 DOMAIN-CONTAINING PROTEIN"/>
    <property type="match status" value="1"/>
</dbReference>
<dbReference type="InterPro" id="IPR036852">
    <property type="entry name" value="Peptidase_S8/S53_dom_sf"/>
</dbReference>
<comment type="caution">
    <text evidence="3">The sequence shown here is derived from an EMBL/GenBank/DDBJ whole genome shotgun (WGS) entry which is preliminary data.</text>
</comment>
<dbReference type="GO" id="GO:0004252">
    <property type="term" value="F:serine-type endopeptidase activity"/>
    <property type="evidence" value="ECO:0007669"/>
    <property type="project" value="InterPro"/>
</dbReference>
<dbReference type="InterPro" id="IPR050819">
    <property type="entry name" value="Tripeptidyl-peptidase_I"/>
</dbReference>
<proteinExistence type="predicted"/>
<reference evidence="3 4" key="1">
    <citation type="submission" date="2018-10" db="EMBL/GenBank/DDBJ databases">
        <title>Fifty Aureobasidium pullulans genomes reveal a recombining polyextremotolerant generalist.</title>
        <authorList>
            <person name="Gostincar C."/>
            <person name="Turk M."/>
            <person name="Zajc J."/>
            <person name="Gunde-Cimerman N."/>
        </authorList>
    </citation>
    <scope>NUCLEOTIDE SEQUENCE [LARGE SCALE GENOMIC DNA]</scope>
    <source>
        <strain evidence="3 4">EXF-10659</strain>
    </source>
</reference>
<dbReference type="Proteomes" id="UP000308802">
    <property type="component" value="Unassembled WGS sequence"/>
</dbReference>
<dbReference type="Gene3D" id="3.40.50.200">
    <property type="entry name" value="Peptidase S8/S53 domain"/>
    <property type="match status" value="1"/>
</dbReference>
<dbReference type="GO" id="GO:0006508">
    <property type="term" value="P:proteolysis"/>
    <property type="evidence" value="ECO:0007669"/>
    <property type="project" value="InterPro"/>
</dbReference>
<protein>
    <submittedName>
        <fullName evidence="3">Subtilisin-like protein</fullName>
    </submittedName>
</protein>
<dbReference type="PANTHER" id="PTHR14218">
    <property type="entry name" value="PROTEASE S8 TRIPEPTIDYL PEPTIDASE I CLN2"/>
    <property type="match status" value="1"/>
</dbReference>
<dbReference type="InterPro" id="IPR030400">
    <property type="entry name" value="Sedolisin_dom"/>
</dbReference>
<organism evidence="3 4">
    <name type="scientific">Aureobasidium pullulans</name>
    <name type="common">Black yeast</name>
    <name type="synonym">Pullularia pullulans</name>
    <dbReference type="NCBI Taxonomy" id="5580"/>
    <lineage>
        <taxon>Eukaryota</taxon>
        <taxon>Fungi</taxon>
        <taxon>Dikarya</taxon>
        <taxon>Ascomycota</taxon>
        <taxon>Pezizomycotina</taxon>
        <taxon>Dothideomycetes</taxon>
        <taxon>Dothideomycetidae</taxon>
        <taxon>Dothideales</taxon>
        <taxon>Saccotheciaceae</taxon>
        <taxon>Aureobasidium</taxon>
    </lineage>
</organism>